<accession>A0ABR8K4R6</accession>
<dbReference type="RefSeq" id="WP_190953968.1">
    <property type="nucleotide sequence ID" value="NZ_JACJTU010000003.1"/>
</dbReference>
<protein>
    <submittedName>
        <fullName evidence="1">Uncharacterized protein</fullName>
    </submittedName>
</protein>
<keyword evidence="2" id="KW-1185">Reference proteome</keyword>
<evidence type="ECO:0000313" key="1">
    <source>
        <dbReference type="EMBL" id="MBD2733212.1"/>
    </source>
</evidence>
<dbReference type="Proteomes" id="UP000637383">
    <property type="component" value="Unassembled WGS sequence"/>
</dbReference>
<proteinExistence type="predicted"/>
<sequence length="51" mass="5558">MGSAPDESQRRNLSLTGSRWMLQPDNLRLGQTGDWENSSLVASPQSLVLAS</sequence>
<name>A0ABR8K4R6_9NOSO</name>
<dbReference type="EMBL" id="JACJTU010000003">
    <property type="protein sequence ID" value="MBD2733212.1"/>
    <property type="molecule type" value="Genomic_DNA"/>
</dbReference>
<evidence type="ECO:0000313" key="2">
    <source>
        <dbReference type="Proteomes" id="UP000637383"/>
    </source>
</evidence>
<gene>
    <name evidence="1" type="ORF">H6H03_04690</name>
</gene>
<comment type="caution">
    <text evidence="1">The sequence shown here is derived from an EMBL/GenBank/DDBJ whole genome shotgun (WGS) entry which is preliminary data.</text>
</comment>
<organism evidence="1 2">
    <name type="scientific">Nostoc paludosum FACHB-159</name>
    <dbReference type="NCBI Taxonomy" id="2692908"/>
    <lineage>
        <taxon>Bacteria</taxon>
        <taxon>Bacillati</taxon>
        <taxon>Cyanobacteriota</taxon>
        <taxon>Cyanophyceae</taxon>
        <taxon>Nostocales</taxon>
        <taxon>Nostocaceae</taxon>
        <taxon>Nostoc</taxon>
    </lineage>
</organism>
<reference evidence="1 2" key="1">
    <citation type="journal article" date="2020" name="ISME J.">
        <title>Comparative genomics reveals insights into cyanobacterial evolution and habitat adaptation.</title>
        <authorList>
            <person name="Chen M.Y."/>
            <person name="Teng W.K."/>
            <person name="Zhao L."/>
            <person name="Hu C.X."/>
            <person name="Zhou Y.K."/>
            <person name="Han B.P."/>
            <person name="Song L.R."/>
            <person name="Shu W.S."/>
        </authorList>
    </citation>
    <scope>NUCLEOTIDE SEQUENCE [LARGE SCALE GENOMIC DNA]</scope>
    <source>
        <strain evidence="1 2">FACHB-159</strain>
    </source>
</reference>